<dbReference type="InterPro" id="IPR037654">
    <property type="entry name" value="Big1"/>
</dbReference>
<protein>
    <recommendedName>
        <fullName evidence="3">Protein BIG1</fullName>
    </recommendedName>
</protein>
<evidence type="ECO:0000256" key="5">
    <source>
        <dbReference type="ARBA" id="ARBA00022729"/>
    </source>
</evidence>
<keyword evidence="4 10" id="KW-0812">Transmembrane</keyword>
<dbReference type="PANTHER" id="PTHR28285">
    <property type="entry name" value="PROTEIN BIG1"/>
    <property type="match status" value="1"/>
</dbReference>
<evidence type="ECO:0000256" key="3">
    <source>
        <dbReference type="ARBA" id="ARBA00022089"/>
    </source>
</evidence>
<dbReference type="Pfam" id="PF20520">
    <property type="entry name" value="Ac45-VOA1_TM"/>
    <property type="match status" value="1"/>
</dbReference>
<dbReference type="GO" id="GO:0071555">
    <property type="term" value="P:cell wall organization"/>
    <property type="evidence" value="ECO:0007669"/>
    <property type="project" value="UniProtKB-KW"/>
</dbReference>
<dbReference type="Proteomes" id="UP001201262">
    <property type="component" value="Unassembled WGS sequence"/>
</dbReference>
<feature type="transmembrane region" description="Helical" evidence="10">
    <location>
        <begin position="249"/>
        <end position="273"/>
    </location>
</feature>
<keyword evidence="5 11" id="KW-0732">Signal</keyword>
<feature type="domain" description="V-type proton ATPase subunit S1/VOA1 transmembrane" evidence="12">
    <location>
        <begin position="243"/>
        <end position="280"/>
    </location>
</feature>
<evidence type="ECO:0000256" key="8">
    <source>
        <dbReference type="ARBA" id="ARBA00023136"/>
    </source>
</evidence>
<evidence type="ECO:0000256" key="4">
    <source>
        <dbReference type="ARBA" id="ARBA00022692"/>
    </source>
</evidence>
<organism evidence="13 14">
    <name type="scientific">Talaromyces proteolyticus</name>
    <dbReference type="NCBI Taxonomy" id="1131652"/>
    <lineage>
        <taxon>Eukaryota</taxon>
        <taxon>Fungi</taxon>
        <taxon>Dikarya</taxon>
        <taxon>Ascomycota</taxon>
        <taxon>Pezizomycotina</taxon>
        <taxon>Eurotiomycetes</taxon>
        <taxon>Eurotiomycetidae</taxon>
        <taxon>Eurotiales</taxon>
        <taxon>Trichocomaceae</taxon>
        <taxon>Talaromyces</taxon>
        <taxon>Talaromyces sect. Bacilispori</taxon>
    </lineage>
</organism>
<evidence type="ECO:0000256" key="6">
    <source>
        <dbReference type="ARBA" id="ARBA00022824"/>
    </source>
</evidence>
<evidence type="ECO:0000313" key="14">
    <source>
        <dbReference type="Proteomes" id="UP001201262"/>
    </source>
</evidence>
<dbReference type="RefSeq" id="XP_046072764.1">
    <property type="nucleotide sequence ID" value="XM_046215813.1"/>
</dbReference>
<comment type="similarity">
    <text evidence="2">Belongs to the BIG1 family.</text>
</comment>
<evidence type="ECO:0000256" key="9">
    <source>
        <dbReference type="ARBA" id="ARBA00023316"/>
    </source>
</evidence>
<dbReference type="GO" id="GO:0005789">
    <property type="term" value="C:endoplasmic reticulum membrane"/>
    <property type="evidence" value="ECO:0007669"/>
    <property type="project" value="UniProtKB-SubCell"/>
</dbReference>
<evidence type="ECO:0000256" key="2">
    <source>
        <dbReference type="ARBA" id="ARBA00008203"/>
    </source>
</evidence>
<evidence type="ECO:0000256" key="7">
    <source>
        <dbReference type="ARBA" id="ARBA00022989"/>
    </source>
</evidence>
<evidence type="ECO:0000313" key="13">
    <source>
        <dbReference type="EMBL" id="KAH8698300.1"/>
    </source>
</evidence>
<dbReference type="GeneID" id="70246100"/>
<keyword evidence="9" id="KW-0961">Cell wall biogenesis/degradation</keyword>
<keyword evidence="8 10" id="KW-0472">Membrane</keyword>
<feature type="chain" id="PRO_5042231173" description="Protein BIG1" evidence="11">
    <location>
        <begin position="19"/>
        <end position="280"/>
    </location>
</feature>
<feature type="signal peptide" evidence="11">
    <location>
        <begin position="1"/>
        <end position="18"/>
    </location>
</feature>
<reference evidence="13" key="1">
    <citation type="submission" date="2021-12" db="EMBL/GenBank/DDBJ databases">
        <title>Convergent genome expansion in fungi linked to evolution of root-endophyte symbiosis.</title>
        <authorList>
            <consortium name="DOE Joint Genome Institute"/>
            <person name="Ke Y.-H."/>
            <person name="Bonito G."/>
            <person name="Liao H.-L."/>
            <person name="Looney B."/>
            <person name="Rojas-Flechas A."/>
            <person name="Nash J."/>
            <person name="Hameed K."/>
            <person name="Schadt C."/>
            <person name="Martin F."/>
            <person name="Crous P.W."/>
            <person name="Miettinen O."/>
            <person name="Magnuson J.K."/>
            <person name="Labbe J."/>
            <person name="Jacobson D."/>
            <person name="Doktycz M.J."/>
            <person name="Veneault-Fourrey C."/>
            <person name="Kuo A."/>
            <person name="Mondo S."/>
            <person name="Calhoun S."/>
            <person name="Riley R."/>
            <person name="Ohm R."/>
            <person name="LaButti K."/>
            <person name="Andreopoulos B."/>
            <person name="Pangilinan J."/>
            <person name="Nolan M."/>
            <person name="Tritt A."/>
            <person name="Clum A."/>
            <person name="Lipzen A."/>
            <person name="Daum C."/>
            <person name="Barry K."/>
            <person name="Grigoriev I.V."/>
            <person name="Vilgalys R."/>
        </authorList>
    </citation>
    <scope>NUCLEOTIDE SEQUENCE</scope>
    <source>
        <strain evidence="13">PMI_201</strain>
    </source>
</reference>
<keyword evidence="14" id="KW-1185">Reference proteome</keyword>
<dbReference type="AlphaFoldDB" id="A0AAD4KQK6"/>
<keyword evidence="6" id="KW-0256">Endoplasmic reticulum</keyword>
<sequence length="280" mass="30975">MNPRQLLLLAFGAALVEGLKDTSPFVFLSTSDFPSSSSSLKPATSVLDDVWENLKTCPSDYYIIASQPGVHAADYRGHRATPRLREKVLGKDKAIRSNVTVSEVTGILDPLSIGNGLRDECAAQVTEIDGSTGHYPAKFGDGPRVVYVSFPALPLHEGRAQQLSHNDALLADIIDQISSPKYTLIYSTSPREYEEEGKASSVTYDSNDIKDQYPFHQDLKRDFRESNRQDEQGDNRSLFDKYQFLSPGIFMGFIALFFIVTILYVGVSALLSLEVSYAAF</sequence>
<evidence type="ECO:0000259" key="12">
    <source>
        <dbReference type="Pfam" id="PF20520"/>
    </source>
</evidence>
<dbReference type="EMBL" id="JAJTJA010000005">
    <property type="protein sequence ID" value="KAH8698300.1"/>
    <property type="molecule type" value="Genomic_DNA"/>
</dbReference>
<feature type="non-terminal residue" evidence="13">
    <location>
        <position position="1"/>
    </location>
</feature>
<dbReference type="InterPro" id="IPR046756">
    <property type="entry name" value="VAS1/VOA1_TM"/>
</dbReference>
<comment type="subcellular location">
    <subcellularLocation>
        <location evidence="1">Endoplasmic reticulum membrane</location>
        <topology evidence="1">Single-pass type I membrane protein</topology>
    </subcellularLocation>
</comment>
<dbReference type="GO" id="GO:0009272">
    <property type="term" value="P:fungal-type cell wall biogenesis"/>
    <property type="evidence" value="ECO:0007669"/>
    <property type="project" value="TreeGrafter"/>
</dbReference>
<dbReference type="PANTHER" id="PTHR28285:SF1">
    <property type="entry name" value="PROTEIN BIG1"/>
    <property type="match status" value="1"/>
</dbReference>
<evidence type="ECO:0000256" key="10">
    <source>
        <dbReference type="SAM" id="Phobius"/>
    </source>
</evidence>
<comment type="caution">
    <text evidence="13">The sequence shown here is derived from an EMBL/GenBank/DDBJ whole genome shotgun (WGS) entry which is preliminary data.</text>
</comment>
<evidence type="ECO:0000256" key="1">
    <source>
        <dbReference type="ARBA" id="ARBA00004115"/>
    </source>
</evidence>
<name>A0AAD4KQK6_9EURO</name>
<accession>A0AAD4KQK6</accession>
<gene>
    <name evidence="13" type="ORF">BGW36DRAFT_375845</name>
</gene>
<dbReference type="GO" id="GO:0006078">
    <property type="term" value="P:(1-&gt;6)-beta-D-glucan biosynthetic process"/>
    <property type="evidence" value="ECO:0007669"/>
    <property type="project" value="TreeGrafter"/>
</dbReference>
<evidence type="ECO:0000256" key="11">
    <source>
        <dbReference type="SAM" id="SignalP"/>
    </source>
</evidence>
<keyword evidence="7 10" id="KW-1133">Transmembrane helix</keyword>
<proteinExistence type="inferred from homology"/>